<feature type="compositionally biased region" description="Acidic residues" evidence="1">
    <location>
        <begin position="44"/>
        <end position="76"/>
    </location>
</feature>
<comment type="caution">
    <text evidence="2">The sequence shown here is derived from an EMBL/GenBank/DDBJ whole genome shotgun (WGS) entry which is preliminary data.</text>
</comment>
<reference evidence="2 3" key="1">
    <citation type="submission" date="2024-01" db="EMBL/GenBank/DDBJ databases">
        <title>A telomere-to-telomere, gap-free genome of sweet tea (Lithocarpus litseifolius).</title>
        <authorList>
            <person name="Zhou J."/>
        </authorList>
    </citation>
    <scope>NUCLEOTIDE SEQUENCE [LARGE SCALE GENOMIC DNA]</scope>
    <source>
        <strain evidence="2">Zhou-2022a</strain>
        <tissue evidence="2">Leaf</tissue>
    </source>
</reference>
<accession>A0AAW2CU71</accession>
<feature type="compositionally biased region" description="Basic and acidic residues" evidence="1">
    <location>
        <begin position="27"/>
        <end position="43"/>
    </location>
</feature>
<evidence type="ECO:0000313" key="2">
    <source>
        <dbReference type="EMBL" id="KAL0000999.1"/>
    </source>
</evidence>
<evidence type="ECO:0000256" key="1">
    <source>
        <dbReference type="SAM" id="MobiDB-lite"/>
    </source>
</evidence>
<evidence type="ECO:0000313" key="3">
    <source>
        <dbReference type="Proteomes" id="UP001459277"/>
    </source>
</evidence>
<organism evidence="2 3">
    <name type="scientific">Lithocarpus litseifolius</name>
    <dbReference type="NCBI Taxonomy" id="425828"/>
    <lineage>
        <taxon>Eukaryota</taxon>
        <taxon>Viridiplantae</taxon>
        <taxon>Streptophyta</taxon>
        <taxon>Embryophyta</taxon>
        <taxon>Tracheophyta</taxon>
        <taxon>Spermatophyta</taxon>
        <taxon>Magnoliopsida</taxon>
        <taxon>eudicotyledons</taxon>
        <taxon>Gunneridae</taxon>
        <taxon>Pentapetalae</taxon>
        <taxon>rosids</taxon>
        <taxon>fabids</taxon>
        <taxon>Fagales</taxon>
        <taxon>Fagaceae</taxon>
        <taxon>Lithocarpus</taxon>
    </lineage>
</organism>
<keyword evidence="3" id="KW-1185">Reference proteome</keyword>
<feature type="region of interest" description="Disordered" evidence="1">
    <location>
        <begin position="15"/>
        <end position="85"/>
    </location>
</feature>
<gene>
    <name evidence="2" type="ORF">SO802_014780</name>
</gene>
<sequence>MSELSLSVCEGVGYNEVYPLGHEPEEDFPRSPKRESSTHSPNDEKEDEDEDEDDEENDNGDEHEEGVEEDEGDQSEGGEAVDQVDGDTWPFILPLMWTVNDFYPKMPGKVFNTLRDLYQILESIPLRLTRKFEKRYSGRTVDINMYDAMFAARLRLPLTDLYLQLVNYLRFSIN</sequence>
<dbReference type="EMBL" id="JAZDWU010000005">
    <property type="protein sequence ID" value="KAL0000999.1"/>
    <property type="molecule type" value="Genomic_DNA"/>
</dbReference>
<dbReference type="AlphaFoldDB" id="A0AAW2CU71"/>
<proteinExistence type="predicted"/>
<name>A0AAW2CU71_9ROSI</name>
<protein>
    <submittedName>
        <fullName evidence="2">Uncharacterized protein</fullName>
    </submittedName>
</protein>
<dbReference type="Proteomes" id="UP001459277">
    <property type="component" value="Unassembled WGS sequence"/>
</dbReference>